<sequence length="124" mass="14072">MLQFIKFTQLPVSNQRRAMRFYTEKLGFRILQNTPYKTGWRWIELGIPGAETAILLTQRENDLINEVPSLVLAVDDVETTYEDLCARGVHGLQPPRPAPWNPEQSFALLRDSEGNTLLIGSGDD</sequence>
<dbReference type="PANTHER" id="PTHR36437:SF2">
    <property type="entry name" value="GLYOXALASE_BLEOMYCIN RESISTANCE PROTEIN_DIOXYGENASE"/>
    <property type="match status" value="1"/>
</dbReference>
<dbReference type="AlphaFoldDB" id="A0A0F9W3Y2"/>
<name>A0A0F9W3Y2_9ZZZZ</name>
<dbReference type="SUPFAM" id="SSF54593">
    <property type="entry name" value="Glyoxalase/Bleomycin resistance protein/Dihydroxybiphenyl dioxygenase"/>
    <property type="match status" value="1"/>
</dbReference>
<dbReference type="EMBL" id="LAZR01000014">
    <property type="protein sequence ID" value="KKO06928.1"/>
    <property type="molecule type" value="Genomic_DNA"/>
</dbReference>
<protein>
    <recommendedName>
        <fullName evidence="1">VOC domain-containing protein</fullName>
    </recommendedName>
</protein>
<dbReference type="PANTHER" id="PTHR36437">
    <property type="entry name" value="GLYOXALASE/BLEOMYCIN RESISTANCE PROTEIN/DIOXYGENASE"/>
    <property type="match status" value="1"/>
</dbReference>
<feature type="domain" description="VOC" evidence="1">
    <location>
        <begin position="4"/>
        <end position="122"/>
    </location>
</feature>
<accession>A0A0F9W3Y2</accession>
<dbReference type="InterPro" id="IPR037523">
    <property type="entry name" value="VOC_core"/>
</dbReference>
<organism evidence="2">
    <name type="scientific">marine sediment metagenome</name>
    <dbReference type="NCBI Taxonomy" id="412755"/>
    <lineage>
        <taxon>unclassified sequences</taxon>
        <taxon>metagenomes</taxon>
        <taxon>ecological metagenomes</taxon>
    </lineage>
</organism>
<comment type="caution">
    <text evidence="2">The sequence shown here is derived from an EMBL/GenBank/DDBJ whole genome shotgun (WGS) entry which is preliminary data.</text>
</comment>
<dbReference type="InterPro" id="IPR004360">
    <property type="entry name" value="Glyas_Fos-R_dOase_dom"/>
</dbReference>
<proteinExistence type="predicted"/>
<dbReference type="Gene3D" id="3.10.180.10">
    <property type="entry name" value="2,3-Dihydroxybiphenyl 1,2-Dioxygenase, domain 1"/>
    <property type="match status" value="1"/>
</dbReference>
<gene>
    <name evidence="2" type="ORF">LCGC14_0061140</name>
</gene>
<dbReference type="InterPro" id="IPR029068">
    <property type="entry name" value="Glyas_Bleomycin-R_OHBP_Dase"/>
</dbReference>
<dbReference type="PROSITE" id="PS51819">
    <property type="entry name" value="VOC"/>
    <property type="match status" value="1"/>
</dbReference>
<reference evidence="2" key="1">
    <citation type="journal article" date="2015" name="Nature">
        <title>Complex archaea that bridge the gap between prokaryotes and eukaryotes.</title>
        <authorList>
            <person name="Spang A."/>
            <person name="Saw J.H."/>
            <person name="Jorgensen S.L."/>
            <person name="Zaremba-Niedzwiedzka K."/>
            <person name="Martijn J."/>
            <person name="Lind A.E."/>
            <person name="van Eijk R."/>
            <person name="Schleper C."/>
            <person name="Guy L."/>
            <person name="Ettema T.J."/>
        </authorList>
    </citation>
    <scope>NUCLEOTIDE SEQUENCE</scope>
</reference>
<evidence type="ECO:0000259" key="1">
    <source>
        <dbReference type="PROSITE" id="PS51819"/>
    </source>
</evidence>
<dbReference type="Pfam" id="PF00903">
    <property type="entry name" value="Glyoxalase"/>
    <property type="match status" value="1"/>
</dbReference>
<evidence type="ECO:0000313" key="2">
    <source>
        <dbReference type="EMBL" id="KKO06928.1"/>
    </source>
</evidence>